<feature type="domain" description="PiggyBac transposable element-derived protein" evidence="1">
    <location>
        <begin position="1"/>
        <end position="173"/>
    </location>
</feature>
<keyword evidence="3" id="KW-1185">Reference proteome</keyword>
<name>A0AAN8PV09_PATCE</name>
<gene>
    <name evidence="2" type="ORF">SNE40_015322</name>
</gene>
<proteinExistence type="predicted"/>
<organism evidence="2 3">
    <name type="scientific">Patella caerulea</name>
    <name type="common">Rayed Mediterranean limpet</name>
    <dbReference type="NCBI Taxonomy" id="87958"/>
    <lineage>
        <taxon>Eukaryota</taxon>
        <taxon>Metazoa</taxon>
        <taxon>Spiralia</taxon>
        <taxon>Lophotrochozoa</taxon>
        <taxon>Mollusca</taxon>
        <taxon>Gastropoda</taxon>
        <taxon>Patellogastropoda</taxon>
        <taxon>Patelloidea</taxon>
        <taxon>Patellidae</taxon>
        <taxon>Patella</taxon>
    </lineage>
</organism>
<evidence type="ECO:0000259" key="1">
    <source>
        <dbReference type="Pfam" id="PF13843"/>
    </source>
</evidence>
<sequence length="174" mass="20143">MLMGINNLPEINNYWSTDDGLGNEFIKKSMSRNRYQSILRYLHVNDSLSQSEKGDESYDKLFKIRPLLDHPEKTFLDNFVPLKEVSVDEAMVKFKGRLGFIQYMPMKPIKRGVKVWMSACPSTGYAFTFDVYTGRNNDGSVETGLGHKLVMKLPKSMHGSYRQIYFDNYFNSPQ</sequence>
<accession>A0AAN8PV09</accession>
<dbReference type="Pfam" id="PF13843">
    <property type="entry name" value="DDE_Tnp_1_7"/>
    <property type="match status" value="1"/>
</dbReference>
<dbReference type="PANTHER" id="PTHR46599:SF2">
    <property type="entry name" value="PIGGYBAC TRANSPOSABLE ELEMENT-DERIVED PROTEIN 4-LIKE"/>
    <property type="match status" value="1"/>
</dbReference>
<dbReference type="Proteomes" id="UP001347796">
    <property type="component" value="Unassembled WGS sequence"/>
</dbReference>
<evidence type="ECO:0000313" key="3">
    <source>
        <dbReference type="Proteomes" id="UP001347796"/>
    </source>
</evidence>
<dbReference type="InterPro" id="IPR029526">
    <property type="entry name" value="PGBD"/>
</dbReference>
<protein>
    <recommendedName>
        <fullName evidence="1">PiggyBac transposable element-derived protein domain-containing protein</fullName>
    </recommendedName>
</protein>
<dbReference type="AlphaFoldDB" id="A0AAN8PV09"/>
<evidence type="ECO:0000313" key="2">
    <source>
        <dbReference type="EMBL" id="KAK6177165.1"/>
    </source>
</evidence>
<comment type="caution">
    <text evidence="2">The sequence shown here is derived from an EMBL/GenBank/DDBJ whole genome shotgun (WGS) entry which is preliminary data.</text>
</comment>
<reference evidence="2 3" key="1">
    <citation type="submission" date="2024-01" db="EMBL/GenBank/DDBJ databases">
        <title>The genome of the rayed Mediterranean limpet Patella caerulea (Linnaeus, 1758).</title>
        <authorList>
            <person name="Anh-Thu Weber A."/>
            <person name="Halstead-Nussloch G."/>
        </authorList>
    </citation>
    <scope>NUCLEOTIDE SEQUENCE [LARGE SCALE GENOMIC DNA]</scope>
    <source>
        <strain evidence="2">AATW-2023a</strain>
        <tissue evidence="2">Whole specimen</tissue>
    </source>
</reference>
<dbReference type="EMBL" id="JAZGQO010000010">
    <property type="protein sequence ID" value="KAK6177165.1"/>
    <property type="molecule type" value="Genomic_DNA"/>
</dbReference>
<dbReference type="PANTHER" id="PTHR46599">
    <property type="entry name" value="PIGGYBAC TRANSPOSABLE ELEMENT-DERIVED PROTEIN 4"/>
    <property type="match status" value="1"/>
</dbReference>